<comment type="caution">
    <text evidence="7">The sequence shown here is derived from an EMBL/GenBank/DDBJ whole genome shotgun (WGS) entry which is preliminary data.</text>
</comment>
<dbReference type="InterPro" id="IPR009057">
    <property type="entry name" value="Homeodomain-like_sf"/>
</dbReference>
<dbReference type="GO" id="GO:0003700">
    <property type="term" value="F:DNA-binding transcription factor activity"/>
    <property type="evidence" value="ECO:0007669"/>
    <property type="project" value="TreeGrafter"/>
</dbReference>
<keyword evidence="8" id="KW-1185">Reference proteome</keyword>
<feature type="domain" description="HTH tetR-type" evidence="5">
    <location>
        <begin position="59"/>
        <end position="104"/>
    </location>
</feature>
<dbReference type="SUPFAM" id="SSF48498">
    <property type="entry name" value="Tetracyclin repressor-like, C-terminal domain"/>
    <property type="match status" value="1"/>
</dbReference>
<accession>A0A917RQY4</accession>
<feature type="region of interest" description="Disordered" evidence="4">
    <location>
        <begin position="269"/>
        <end position="300"/>
    </location>
</feature>
<dbReference type="EMBL" id="BMNT01000072">
    <property type="protein sequence ID" value="GGL20555.1"/>
    <property type="molecule type" value="Genomic_DNA"/>
</dbReference>
<keyword evidence="1" id="KW-0805">Transcription regulation</keyword>
<evidence type="ECO:0000259" key="6">
    <source>
        <dbReference type="Pfam" id="PF02909"/>
    </source>
</evidence>
<dbReference type="Gene3D" id="1.10.10.60">
    <property type="entry name" value="Homeodomain-like"/>
    <property type="match status" value="1"/>
</dbReference>
<dbReference type="GO" id="GO:0045892">
    <property type="term" value="P:negative regulation of DNA-templated transcription"/>
    <property type="evidence" value="ECO:0007669"/>
    <property type="project" value="InterPro"/>
</dbReference>
<keyword evidence="3" id="KW-0804">Transcription</keyword>
<evidence type="ECO:0008006" key="9">
    <source>
        <dbReference type="Google" id="ProtNLM"/>
    </source>
</evidence>
<evidence type="ECO:0000256" key="4">
    <source>
        <dbReference type="SAM" id="MobiDB-lite"/>
    </source>
</evidence>
<evidence type="ECO:0000256" key="1">
    <source>
        <dbReference type="ARBA" id="ARBA00023015"/>
    </source>
</evidence>
<dbReference type="AlphaFoldDB" id="A0A917RQY4"/>
<evidence type="ECO:0000313" key="8">
    <source>
        <dbReference type="Proteomes" id="UP000645217"/>
    </source>
</evidence>
<dbReference type="InterPro" id="IPR036271">
    <property type="entry name" value="Tet_transcr_reg_TetR-rel_C_sf"/>
</dbReference>
<dbReference type="PANTHER" id="PTHR30055">
    <property type="entry name" value="HTH-TYPE TRANSCRIPTIONAL REGULATOR RUTR"/>
    <property type="match status" value="1"/>
</dbReference>
<evidence type="ECO:0000259" key="5">
    <source>
        <dbReference type="Pfam" id="PF00440"/>
    </source>
</evidence>
<dbReference type="Proteomes" id="UP000645217">
    <property type="component" value="Unassembled WGS sequence"/>
</dbReference>
<dbReference type="InterPro" id="IPR004111">
    <property type="entry name" value="Repressor_TetR_C"/>
</dbReference>
<evidence type="ECO:0000256" key="3">
    <source>
        <dbReference type="ARBA" id="ARBA00023163"/>
    </source>
</evidence>
<reference evidence="7" key="2">
    <citation type="submission" date="2020-09" db="EMBL/GenBank/DDBJ databases">
        <authorList>
            <person name="Sun Q."/>
            <person name="Ohkuma M."/>
        </authorList>
    </citation>
    <scope>NUCLEOTIDE SEQUENCE</scope>
    <source>
        <strain evidence="7">JCM 13064</strain>
    </source>
</reference>
<evidence type="ECO:0000313" key="7">
    <source>
        <dbReference type="EMBL" id="GGL20555.1"/>
    </source>
</evidence>
<dbReference type="Gene3D" id="1.10.357.10">
    <property type="entry name" value="Tetracycline Repressor, domain 2"/>
    <property type="match status" value="1"/>
</dbReference>
<evidence type="ECO:0000256" key="2">
    <source>
        <dbReference type="ARBA" id="ARBA00023125"/>
    </source>
</evidence>
<keyword evidence="2" id="KW-0238">DNA-binding</keyword>
<protein>
    <recommendedName>
        <fullName evidence="9">TetR family transcriptional regulator</fullName>
    </recommendedName>
</protein>
<proteinExistence type="predicted"/>
<dbReference type="Pfam" id="PF00440">
    <property type="entry name" value="TetR_N"/>
    <property type="match status" value="1"/>
</dbReference>
<gene>
    <name evidence="7" type="ORF">GCM10007964_73140</name>
</gene>
<feature type="domain" description="Tetracycline repressor TetR C-terminal" evidence="6">
    <location>
        <begin position="117"/>
        <end position="266"/>
    </location>
</feature>
<sequence>MVDLFSGMSAPLDAKVYVIYEEFIAYTGRVRETVSDPVPLIWTQPPPPPRRRSLGRVEIVAAAMALADEAGLAAMTMKAVAARLGPYTPMALYRYVHSKEGLIDLMLDAAAAEVPLPTEPGRDWRTGLRALAVDTWRMLGRHPWCALLVHTRPPAGPHVMRRLEFMLATLAGQGAGPGEAMTYASLLDRHVFGSGLQQDAEARFERGHGLDDATRLHAAFAAMHRLAAADGRLPHLTAWLARPEGASAEEQFALGLDFLLDGIAARLPGPPPAAHSPLVPGRPDDPAEPAGAPAGGEGQV</sequence>
<name>A0A917RQY4_9ACTN</name>
<dbReference type="GO" id="GO:0000976">
    <property type="term" value="F:transcription cis-regulatory region binding"/>
    <property type="evidence" value="ECO:0007669"/>
    <property type="project" value="TreeGrafter"/>
</dbReference>
<dbReference type="InterPro" id="IPR050109">
    <property type="entry name" value="HTH-type_TetR-like_transc_reg"/>
</dbReference>
<reference evidence="7" key="1">
    <citation type="journal article" date="2014" name="Int. J. Syst. Evol. Microbiol.">
        <title>Complete genome sequence of Corynebacterium casei LMG S-19264T (=DSM 44701T), isolated from a smear-ripened cheese.</title>
        <authorList>
            <consortium name="US DOE Joint Genome Institute (JGI-PGF)"/>
            <person name="Walter F."/>
            <person name="Albersmeier A."/>
            <person name="Kalinowski J."/>
            <person name="Ruckert C."/>
        </authorList>
    </citation>
    <scope>NUCLEOTIDE SEQUENCE</scope>
    <source>
        <strain evidence="7">JCM 13064</strain>
    </source>
</reference>
<dbReference type="PANTHER" id="PTHR30055:SF151">
    <property type="entry name" value="TRANSCRIPTIONAL REGULATORY PROTEIN"/>
    <property type="match status" value="1"/>
</dbReference>
<dbReference type="SUPFAM" id="SSF46689">
    <property type="entry name" value="Homeodomain-like"/>
    <property type="match status" value="1"/>
</dbReference>
<dbReference type="Pfam" id="PF02909">
    <property type="entry name" value="TetR_C_1"/>
    <property type="match status" value="1"/>
</dbReference>
<dbReference type="InterPro" id="IPR001647">
    <property type="entry name" value="HTH_TetR"/>
</dbReference>
<organism evidence="7 8">
    <name type="scientific">Sphaerisporangium melleum</name>
    <dbReference type="NCBI Taxonomy" id="321316"/>
    <lineage>
        <taxon>Bacteria</taxon>
        <taxon>Bacillati</taxon>
        <taxon>Actinomycetota</taxon>
        <taxon>Actinomycetes</taxon>
        <taxon>Streptosporangiales</taxon>
        <taxon>Streptosporangiaceae</taxon>
        <taxon>Sphaerisporangium</taxon>
    </lineage>
</organism>